<dbReference type="InterPro" id="IPR050095">
    <property type="entry name" value="ECF_ABC_transporter_ATP-bd"/>
</dbReference>
<accession>M7Z186</accession>
<dbReference type="STRING" id="4572.M7Z186"/>
<evidence type="ECO:0000256" key="2">
    <source>
        <dbReference type="ARBA" id="ARBA00022741"/>
    </source>
</evidence>
<dbReference type="InterPro" id="IPR027417">
    <property type="entry name" value="P-loop_NTPase"/>
</dbReference>
<evidence type="ECO:0000256" key="3">
    <source>
        <dbReference type="ARBA" id="ARBA00022840"/>
    </source>
</evidence>
<dbReference type="Gene3D" id="3.40.50.300">
    <property type="entry name" value="P-loop containing nucleotide triphosphate hydrolases"/>
    <property type="match status" value="1"/>
</dbReference>
<dbReference type="GO" id="GO:0009941">
    <property type="term" value="C:chloroplast envelope"/>
    <property type="evidence" value="ECO:0007669"/>
    <property type="project" value="TreeGrafter"/>
</dbReference>
<keyword evidence="3" id="KW-0067">ATP-binding</keyword>
<reference evidence="5" key="1">
    <citation type="journal article" date="2013" name="Nature">
        <title>Draft genome of the wheat A-genome progenitor Triticum urartu.</title>
        <authorList>
            <person name="Ling H.Q."/>
            <person name="Zhao S."/>
            <person name="Liu D."/>
            <person name="Wang J."/>
            <person name="Sun H."/>
            <person name="Zhang C."/>
            <person name="Fan H."/>
            <person name="Li D."/>
            <person name="Dong L."/>
            <person name="Tao Y."/>
            <person name="Gao C."/>
            <person name="Wu H."/>
            <person name="Li Y."/>
            <person name="Cui Y."/>
            <person name="Guo X."/>
            <person name="Zheng S."/>
            <person name="Wang B."/>
            <person name="Yu K."/>
            <person name="Liang Q."/>
            <person name="Yang W."/>
            <person name="Lou X."/>
            <person name="Chen J."/>
            <person name="Feng M."/>
            <person name="Jian J."/>
            <person name="Zhang X."/>
            <person name="Luo G."/>
            <person name="Jiang Y."/>
            <person name="Liu J."/>
            <person name="Wang Z."/>
            <person name="Sha Y."/>
            <person name="Zhang B."/>
            <person name="Wu H."/>
            <person name="Tang D."/>
            <person name="Shen Q."/>
            <person name="Xue P."/>
            <person name="Zou S."/>
            <person name="Wang X."/>
            <person name="Liu X."/>
            <person name="Wang F."/>
            <person name="Yang Y."/>
            <person name="An X."/>
            <person name="Dong Z."/>
            <person name="Zhang K."/>
            <person name="Zhang X."/>
            <person name="Luo M.C."/>
            <person name="Dvorak J."/>
            <person name="Tong Y."/>
            <person name="Wang J."/>
            <person name="Yang H."/>
            <person name="Li Z."/>
            <person name="Wang D."/>
            <person name="Zhang A."/>
            <person name="Wang J."/>
        </authorList>
    </citation>
    <scope>NUCLEOTIDE SEQUENCE</scope>
</reference>
<dbReference type="GO" id="GO:0016887">
    <property type="term" value="F:ATP hydrolysis activity"/>
    <property type="evidence" value="ECO:0007669"/>
    <property type="project" value="InterPro"/>
</dbReference>
<dbReference type="InterPro" id="IPR003439">
    <property type="entry name" value="ABC_transporter-like_ATP-bd"/>
</dbReference>
<name>M7Z186_TRIUA</name>
<organism evidence="5">
    <name type="scientific">Triticum urartu</name>
    <name type="common">Red wild einkorn</name>
    <name type="synonym">Crithodium urartu</name>
    <dbReference type="NCBI Taxonomy" id="4572"/>
    <lineage>
        <taxon>Eukaryota</taxon>
        <taxon>Viridiplantae</taxon>
        <taxon>Streptophyta</taxon>
        <taxon>Embryophyta</taxon>
        <taxon>Tracheophyta</taxon>
        <taxon>Spermatophyta</taxon>
        <taxon>Magnoliopsida</taxon>
        <taxon>Liliopsida</taxon>
        <taxon>Poales</taxon>
        <taxon>Poaceae</taxon>
        <taxon>BOP clade</taxon>
        <taxon>Pooideae</taxon>
        <taxon>Triticodae</taxon>
        <taxon>Triticeae</taxon>
        <taxon>Triticinae</taxon>
        <taxon>Triticum</taxon>
    </lineage>
</organism>
<sequence>MPNAPSISLVDAELVRADALPIVAVGRRRSTPASPPCSIGGQDWYLSVPVRLKSAFSDSLSVDNTEVAASIAGSFTRKLIEVFLEMSSRTGLSWVLPVGERQISCSVNVDKVGEHLSAGDSLISQLLAGLSEPTSGSICIQKYDDSGNPMGLSEVLAPQRVGIVGQSAISLDKDPQSLSGGFKRRLALAIQLVQTPDLLLLDEPLAGLDWKARADVVNLLRDLKKDHTILVVSHDLSWNADPFVVAVNRLIAS</sequence>
<feature type="domain" description="ABC transporter" evidence="4">
    <location>
        <begin position="159"/>
        <end position="206"/>
    </location>
</feature>
<dbReference type="GO" id="GO:0005524">
    <property type="term" value="F:ATP binding"/>
    <property type="evidence" value="ECO:0007669"/>
    <property type="project" value="UniProtKB-KW"/>
</dbReference>
<evidence type="ECO:0000259" key="4">
    <source>
        <dbReference type="Pfam" id="PF00005"/>
    </source>
</evidence>
<evidence type="ECO:0000256" key="1">
    <source>
        <dbReference type="ARBA" id="ARBA00022448"/>
    </source>
</evidence>
<proteinExistence type="predicted"/>
<protein>
    <submittedName>
        <fullName evidence="5">ABC transporter I family member 11, chloroplastic</fullName>
    </submittedName>
</protein>
<dbReference type="eggNOG" id="KOG0055">
    <property type="taxonomic scope" value="Eukaryota"/>
</dbReference>
<dbReference type="PANTHER" id="PTHR43553">
    <property type="entry name" value="HEAVY METAL TRANSPORTER"/>
    <property type="match status" value="1"/>
</dbReference>
<gene>
    <name evidence="5" type="ORF">TRIUR3_30766</name>
</gene>
<dbReference type="GO" id="GO:0042626">
    <property type="term" value="F:ATPase-coupled transmembrane transporter activity"/>
    <property type="evidence" value="ECO:0007669"/>
    <property type="project" value="TreeGrafter"/>
</dbReference>
<dbReference type="PANTHER" id="PTHR43553:SF1">
    <property type="entry name" value="ABC TRANSPORTER I FAMILY MEMBER 11, CHLOROPLASTIC"/>
    <property type="match status" value="1"/>
</dbReference>
<dbReference type="SUPFAM" id="SSF52540">
    <property type="entry name" value="P-loop containing nucleoside triphosphate hydrolases"/>
    <property type="match status" value="1"/>
</dbReference>
<keyword evidence="2" id="KW-0547">Nucleotide-binding</keyword>
<dbReference type="AlphaFoldDB" id="M7Z186"/>
<dbReference type="Pfam" id="PF00005">
    <property type="entry name" value="ABC_tran"/>
    <property type="match status" value="1"/>
</dbReference>
<evidence type="ECO:0000313" key="5">
    <source>
        <dbReference type="EMBL" id="EMS53216.1"/>
    </source>
</evidence>
<dbReference type="EMBL" id="KD197233">
    <property type="protein sequence ID" value="EMS53216.1"/>
    <property type="molecule type" value="Genomic_DNA"/>
</dbReference>
<keyword evidence="1" id="KW-0813">Transport</keyword>